<feature type="transmembrane region" description="Helical" evidence="5">
    <location>
        <begin position="62"/>
        <end position="80"/>
    </location>
</feature>
<keyword evidence="3 5" id="KW-1133">Transmembrane helix</keyword>
<name>A0A174V9Y3_9BACE</name>
<dbReference type="Proteomes" id="UP001060104">
    <property type="component" value="Chromosome"/>
</dbReference>
<dbReference type="PANTHER" id="PTHR37422">
    <property type="entry name" value="TEICHURONIC ACID BIOSYNTHESIS PROTEIN TUAE"/>
    <property type="match status" value="1"/>
</dbReference>
<dbReference type="EMBL" id="JANUTS010000001">
    <property type="protein sequence ID" value="MCS2791008.1"/>
    <property type="molecule type" value="Genomic_DNA"/>
</dbReference>
<evidence type="ECO:0000313" key="9">
    <source>
        <dbReference type="EMBL" id="UVQ75366.1"/>
    </source>
</evidence>
<comment type="subcellular location">
    <subcellularLocation>
        <location evidence="1">Membrane</location>
        <topology evidence="1">Multi-pass membrane protein</topology>
    </subcellularLocation>
</comment>
<dbReference type="EMBL" id="CP103141">
    <property type="protein sequence ID" value="UVQ75366.1"/>
    <property type="molecule type" value="Genomic_DNA"/>
</dbReference>
<evidence type="ECO:0000256" key="4">
    <source>
        <dbReference type="ARBA" id="ARBA00023136"/>
    </source>
</evidence>
<keyword evidence="7" id="KW-0436">Ligase</keyword>
<evidence type="ECO:0000313" key="11">
    <source>
        <dbReference type="Proteomes" id="UP001060104"/>
    </source>
</evidence>
<feature type="transmembrane region" description="Helical" evidence="5">
    <location>
        <begin position="86"/>
        <end position="101"/>
    </location>
</feature>
<dbReference type="InterPro" id="IPR011990">
    <property type="entry name" value="TPR-like_helical_dom_sf"/>
</dbReference>
<dbReference type="RefSeq" id="WP_010535650.1">
    <property type="nucleotide sequence ID" value="NZ_CAJTBR010000066.1"/>
</dbReference>
<feature type="transmembrane region" description="Helical" evidence="5">
    <location>
        <begin position="110"/>
        <end position="131"/>
    </location>
</feature>
<evidence type="ECO:0000256" key="3">
    <source>
        <dbReference type="ARBA" id="ARBA00022989"/>
    </source>
</evidence>
<sequence>MAITRKNIVSLLIGFLLLGLLFNPIKEIPDVPHQSFLFTCTFLATVIGIAAFYPTKQFIHRLTIIDLLVILIAVGNIYFYPPTSNLFGLARFALIILYWSIRQTGGLNGTLLYTIILITTLVLSIIGYMQILHILPSHHPHFDITGPYGNPTIYAGILCLLLSAPIMVLSHFKSDAIHRYTYLVSFLTCIIALPILWLTHCRSAWIAVLAIISYSIYSRFSISFRWGISTLITIALLSYLLYQFKPASADGRILIWKVTAQMIKEKPFTGFGPHGFTANYMHFQSEYLKKEGSIYEKQLADNNHYVYNEPLRWTVEYGIAGLLLYIGILYCIFSYKKSEIQSLSAQAIYIAGLVWGLFSYPDQTFPILAVMTIALAEMSNRQRECVIKQLPHKYIFLKAVIFLAIAGQEALLIKIFQCHRELYQISHRTSSQSPEEIITSLSQLETAMKNETIFWPYYCHTLYKSQRDSILLDKITYWEQLYPSTHTYILKGDALQRTDKIKEAETAYWAAHFMVPSRQKARYKLALMYYQQKRISEANRLANEVLTEKVKVYGFETYEMHRELRRIFEDQLQ</sequence>
<feature type="domain" description="O-antigen ligase-related" evidence="6">
    <location>
        <begin position="188"/>
        <end position="326"/>
    </location>
</feature>
<feature type="transmembrane region" description="Helical" evidence="5">
    <location>
        <begin position="151"/>
        <end position="168"/>
    </location>
</feature>
<evidence type="ECO:0000256" key="1">
    <source>
        <dbReference type="ARBA" id="ARBA00004141"/>
    </source>
</evidence>
<dbReference type="GO" id="GO:0016874">
    <property type="term" value="F:ligase activity"/>
    <property type="evidence" value="ECO:0007669"/>
    <property type="project" value="UniProtKB-KW"/>
</dbReference>
<accession>A0A174V9Y3</accession>
<feature type="transmembrane region" description="Helical" evidence="5">
    <location>
        <begin position="36"/>
        <end position="55"/>
    </location>
</feature>
<dbReference type="EMBL" id="CZAE01000037">
    <property type="protein sequence ID" value="CUQ28855.1"/>
    <property type="molecule type" value="Genomic_DNA"/>
</dbReference>
<feature type="transmembrane region" description="Helical" evidence="5">
    <location>
        <begin position="204"/>
        <end position="220"/>
    </location>
</feature>
<dbReference type="InterPro" id="IPR007016">
    <property type="entry name" value="O-antigen_ligase-rel_domated"/>
</dbReference>
<evidence type="ECO:0000313" key="10">
    <source>
        <dbReference type="Proteomes" id="UP000095606"/>
    </source>
</evidence>
<protein>
    <submittedName>
        <fullName evidence="7">Lipid A core-O-antigen ligase and related enzymes</fullName>
    </submittedName>
    <submittedName>
        <fullName evidence="8">O-antigen ligase family protein</fullName>
    </submittedName>
</protein>
<dbReference type="GO" id="GO:0016020">
    <property type="term" value="C:membrane"/>
    <property type="evidence" value="ECO:0007669"/>
    <property type="project" value="UniProtKB-SubCell"/>
</dbReference>
<organism evidence="7 10">
    <name type="scientific">Bacteroides faecis</name>
    <dbReference type="NCBI Taxonomy" id="674529"/>
    <lineage>
        <taxon>Bacteria</taxon>
        <taxon>Pseudomonadati</taxon>
        <taxon>Bacteroidota</taxon>
        <taxon>Bacteroidia</taxon>
        <taxon>Bacteroidales</taxon>
        <taxon>Bacteroidaceae</taxon>
        <taxon>Bacteroides</taxon>
    </lineage>
</organism>
<dbReference type="InterPro" id="IPR051533">
    <property type="entry name" value="WaaL-like"/>
</dbReference>
<feature type="transmembrane region" description="Helical" evidence="5">
    <location>
        <begin position="7"/>
        <end position="24"/>
    </location>
</feature>
<feature type="transmembrane region" description="Helical" evidence="5">
    <location>
        <begin position="347"/>
        <end position="375"/>
    </location>
</feature>
<feature type="transmembrane region" description="Helical" evidence="5">
    <location>
        <begin position="227"/>
        <end position="244"/>
    </location>
</feature>
<proteinExistence type="predicted"/>
<dbReference type="Gene3D" id="1.25.40.10">
    <property type="entry name" value="Tetratricopeptide repeat domain"/>
    <property type="match status" value="1"/>
</dbReference>
<gene>
    <name evidence="7" type="ORF">ERS852461_04852</name>
    <name evidence="8" type="ORF">NXW97_03095</name>
    <name evidence="9" type="ORF">NXY30_02820</name>
</gene>
<evidence type="ECO:0000313" key="8">
    <source>
        <dbReference type="EMBL" id="MCS2791008.1"/>
    </source>
</evidence>
<evidence type="ECO:0000256" key="5">
    <source>
        <dbReference type="SAM" id="Phobius"/>
    </source>
</evidence>
<dbReference type="Proteomes" id="UP001204548">
    <property type="component" value="Unassembled WGS sequence"/>
</dbReference>
<evidence type="ECO:0000259" key="6">
    <source>
        <dbReference type="Pfam" id="PF04932"/>
    </source>
</evidence>
<dbReference type="SUPFAM" id="SSF48452">
    <property type="entry name" value="TPR-like"/>
    <property type="match status" value="1"/>
</dbReference>
<dbReference type="Pfam" id="PF04932">
    <property type="entry name" value="Wzy_C"/>
    <property type="match status" value="1"/>
</dbReference>
<keyword evidence="2 5" id="KW-0812">Transmembrane</keyword>
<dbReference type="AlphaFoldDB" id="A0A174V9Y3"/>
<dbReference type="Proteomes" id="UP000095606">
    <property type="component" value="Unassembled WGS sequence"/>
</dbReference>
<evidence type="ECO:0000256" key="2">
    <source>
        <dbReference type="ARBA" id="ARBA00022692"/>
    </source>
</evidence>
<dbReference type="PANTHER" id="PTHR37422:SF13">
    <property type="entry name" value="LIPOPOLYSACCHARIDE BIOSYNTHESIS PROTEIN PA4999-RELATED"/>
    <property type="match status" value="1"/>
</dbReference>
<feature type="transmembrane region" description="Helical" evidence="5">
    <location>
        <begin position="317"/>
        <end position="335"/>
    </location>
</feature>
<reference evidence="8" key="2">
    <citation type="submission" date="2022-08" db="EMBL/GenBank/DDBJ databases">
        <title>Genome Sequencing of Bacteroides fragilis Group Isolates with Nanopore Technology.</title>
        <authorList>
            <person name="Tisza M.J."/>
            <person name="Smith D."/>
            <person name="Dekker J.P."/>
        </authorList>
    </citation>
    <scope>NUCLEOTIDE SEQUENCE</scope>
    <source>
        <strain evidence="8">BFG-351</strain>
        <strain evidence="9">BFG-527</strain>
    </source>
</reference>
<evidence type="ECO:0000313" key="7">
    <source>
        <dbReference type="EMBL" id="CUQ28855.1"/>
    </source>
</evidence>
<keyword evidence="4 5" id="KW-0472">Membrane</keyword>
<dbReference type="GeneID" id="69587705"/>
<reference evidence="7 10" key="1">
    <citation type="submission" date="2015-09" db="EMBL/GenBank/DDBJ databases">
        <authorList>
            <consortium name="Pathogen Informatics"/>
        </authorList>
    </citation>
    <scope>NUCLEOTIDE SEQUENCE [LARGE SCALE GENOMIC DNA]</scope>
    <source>
        <strain evidence="7 10">2789STDY5834846</strain>
    </source>
</reference>
<feature type="transmembrane region" description="Helical" evidence="5">
    <location>
        <begin position="180"/>
        <end position="198"/>
    </location>
</feature>
<keyword evidence="11" id="KW-1185">Reference proteome</keyword>